<reference evidence="12" key="1">
    <citation type="submission" date="2020-04" db="EMBL/GenBank/DDBJ databases">
        <authorList>
            <person name="Zhang T."/>
        </authorList>
    </citation>
    <scope>NUCLEOTIDE SEQUENCE</scope>
    <source>
        <strain evidence="12">HKST-UBA15</strain>
    </source>
</reference>
<dbReference type="InterPro" id="IPR032263">
    <property type="entry name" value="Citrate-bd"/>
</dbReference>
<dbReference type="GO" id="GO:0006629">
    <property type="term" value="P:lipid metabolic process"/>
    <property type="evidence" value="ECO:0007669"/>
    <property type="project" value="UniProtKB-KW"/>
</dbReference>
<evidence type="ECO:0000256" key="7">
    <source>
        <dbReference type="ARBA" id="ARBA00023098"/>
    </source>
</evidence>
<reference evidence="12" key="2">
    <citation type="journal article" date="2021" name="Microbiome">
        <title>Successional dynamics and alternative stable states in a saline activated sludge microbial community over 9 years.</title>
        <authorList>
            <person name="Wang Y."/>
            <person name="Ye J."/>
            <person name="Ju F."/>
            <person name="Liu L."/>
            <person name="Boyd J.A."/>
            <person name="Deng Y."/>
            <person name="Parks D.H."/>
            <person name="Jiang X."/>
            <person name="Yin X."/>
            <person name="Woodcroft B.J."/>
            <person name="Tyson G.W."/>
            <person name="Hugenholtz P."/>
            <person name="Polz M.F."/>
            <person name="Zhang T."/>
        </authorList>
    </citation>
    <scope>NUCLEOTIDE SEQUENCE</scope>
    <source>
        <strain evidence="12">HKST-UBA15</strain>
    </source>
</reference>
<dbReference type="PANTHER" id="PTHR11815">
    <property type="entry name" value="SUCCINYL-COA SYNTHETASE BETA CHAIN"/>
    <property type="match status" value="1"/>
</dbReference>
<evidence type="ECO:0000256" key="9">
    <source>
        <dbReference type="ARBA" id="ARBA00047593"/>
    </source>
</evidence>
<dbReference type="PANTHER" id="PTHR11815:SF10">
    <property type="entry name" value="SUCCINATE--COA LIGASE [GDP-FORMING] SUBUNIT BETA, MITOCHONDRIAL"/>
    <property type="match status" value="1"/>
</dbReference>
<dbReference type="Pfam" id="PF16114">
    <property type="entry name" value="Citrate_bind"/>
    <property type="match status" value="1"/>
</dbReference>
<dbReference type="InterPro" id="IPR016102">
    <property type="entry name" value="Succinyl-CoA_synth-like"/>
</dbReference>
<feature type="domain" description="ATP-citrate synthase ATP-grasp" evidence="11">
    <location>
        <begin position="3"/>
        <end position="157"/>
    </location>
</feature>
<dbReference type="Gene3D" id="3.40.50.261">
    <property type="entry name" value="Succinyl-CoA synthetase domains"/>
    <property type="match status" value="1"/>
</dbReference>
<evidence type="ECO:0000259" key="11">
    <source>
        <dbReference type="Pfam" id="PF24948"/>
    </source>
</evidence>
<evidence type="ECO:0000259" key="10">
    <source>
        <dbReference type="Pfam" id="PF16114"/>
    </source>
</evidence>
<keyword evidence="3" id="KW-0444">Lipid biosynthesis</keyword>
<dbReference type="Proteomes" id="UP000745577">
    <property type="component" value="Unassembled WGS sequence"/>
</dbReference>
<dbReference type="GO" id="GO:0006099">
    <property type="term" value="P:tricarboxylic acid cycle"/>
    <property type="evidence" value="ECO:0007669"/>
    <property type="project" value="TreeGrafter"/>
</dbReference>
<evidence type="ECO:0000256" key="6">
    <source>
        <dbReference type="ARBA" id="ARBA00022840"/>
    </source>
</evidence>
<keyword evidence="6" id="KW-0067">ATP-binding</keyword>
<dbReference type="Pfam" id="PF24948">
    <property type="entry name" value="Citrate_synth_N"/>
    <property type="match status" value="1"/>
</dbReference>
<dbReference type="SUPFAM" id="SSF56059">
    <property type="entry name" value="Glutathione synthetase ATP-binding domain-like"/>
    <property type="match status" value="1"/>
</dbReference>
<sequence>KKAVLDWIRKKSNGKTTIKQNERELKGKLRYFLIEPFVEHDNEYYLSMNTTRETDTIRFSAKGGVEVEENWKDVIDINIPFVYKQVSINKELEKNLSKKLPDAHRTQIIRFISAVYEIFKNFDFTYLEINPFVINENEVSILDLVARIDSTSVYKNRQLYHEIGEPEFPAPFGGEISSTESKIEQLDESSGASLKYRLINPEGKVWFLTSGGGGSVIFADTVGDLGYHSEIANYTDYSGNPNTDETQEFCEIIFSDMFKSKRKDKVLIVGGGIANFTDIAKTFTGVARAIEKHHKQFIDQKIKIFVRRGGPNYKRGLEFMQTIADKYQIPISVHGPEMYMTEVVKTALEN</sequence>
<comment type="catalytic activity">
    <reaction evidence="9">
        <text>oxaloacetate + acetyl-CoA + ADP + phosphate = citrate + ATP + CoA</text>
        <dbReference type="Rhea" id="RHEA:21160"/>
        <dbReference type="ChEBI" id="CHEBI:16452"/>
        <dbReference type="ChEBI" id="CHEBI:16947"/>
        <dbReference type="ChEBI" id="CHEBI:30616"/>
        <dbReference type="ChEBI" id="CHEBI:43474"/>
        <dbReference type="ChEBI" id="CHEBI:57287"/>
        <dbReference type="ChEBI" id="CHEBI:57288"/>
        <dbReference type="ChEBI" id="CHEBI:456216"/>
        <dbReference type="EC" id="2.3.3.8"/>
    </reaction>
</comment>
<evidence type="ECO:0000256" key="8">
    <source>
        <dbReference type="ARBA" id="ARBA00023315"/>
    </source>
</evidence>
<dbReference type="GO" id="GO:0005524">
    <property type="term" value="F:ATP binding"/>
    <property type="evidence" value="ECO:0007669"/>
    <property type="project" value="UniProtKB-KW"/>
</dbReference>
<evidence type="ECO:0000256" key="3">
    <source>
        <dbReference type="ARBA" id="ARBA00022516"/>
    </source>
</evidence>
<comment type="caution">
    <text evidence="12">The sequence shown here is derived from an EMBL/GenBank/DDBJ whole genome shotgun (WGS) entry which is preliminary data.</text>
</comment>
<evidence type="ECO:0000313" key="13">
    <source>
        <dbReference type="Proteomes" id="UP000745577"/>
    </source>
</evidence>
<accession>A0A955I8H8</accession>
<keyword evidence="4" id="KW-0808">Transferase</keyword>
<feature type="domain" description="ATP-citrate synthase citrate-binding" evidence="10">
    <location>
        <begin position="176"/>
        <end position="349"/>
    </location>
</feature>
<dbReference type="GO" id="GO:0003878">
    <property type="term" value="F:ATP citrate synthase activity"/>
    <property type="evidence" value="ECO:0007669"/>
    <property type="project" value="UniProtKB-EC"/>
</dbReference>
<evidence type="ECO:0000313" key="12">
    <source>
        <dbReference type="EMBL" id="MCA9380336.1"/>
    </source>
</evidence>
<keyword evidence="5" id="KW-0547">Nucleotide-binding</keyword>
<name>A0A955I8H8_9BACT</name>
<dbReference type="AlphaFoldDB" id="A0A955I8H8"/>
<proteinExistence type="predicted"/>
<gene>
    <name evidence="12" type="ORF">KC675_04120</name>
</gene>
<feature type="non-terminal residue" evidence="12">
    <location>
        <position position="1"/>
    </location>
</feature>
<keyword evidence="2" id="KW-0963">Cytoplasm</keyword>
<dbReference type="Gene3D" id="3.30.470.110">
    <property type="match status" value="1"/>
</dbReference>
<keyword evidence="8" id="KW-0012">Acyltransferase</keyword>
<dbReference type="FunFam" id="3.40.50.261:FF:000008">
    <property type="entry name" value="ATP-citrate synthase alpha chain protein"/>
    <property type="match status" value="1"/>
</dbReference>
<keyword evidence="7" id="KW-0443">Lipid metabolism</keyword>
<dbReference type="GO" id="GO:0004775">
    <property type="term" value="F:succinate-CoA ligase (ADP-forming) activity"/>
    <property type="evidence" value="ECO:0007669"/>
    <property type="project" value="TreeGrafter"/>
</dbReference>
<dbReference type="GO" id="GO:0006104">
    <property type="term" value="P:succinyl-CoA metabolic process"/>
    <property type="evidence" value="ECO:0007669"/>
    <property type="project" value="TreeGrafter"/>
</dbReference>
<dbReference type="GO" id="GO:0005829">
    <property type="term" value="C:cytosol"/>
    <property type="evidence" value="ECO:0007669"/>
    <property type="project" value="TreeGrafter"/>
</dbReference>
<dbReference type="EMBL" id="JAGQLL010000049">
    <property type="protein sequence ID" value="MCA9380336.1"/>
    <property type="molecule type" value="Genomic_DNA"/>
</dbReference>
<protein>
    <submittedName>
        <fullName evidence="12">ATPase</fullName>
    </submittedName>
</protein>
<comment type="subcellular location">
    <subcellularLocation>
        <location evidence="1">Cytoplasm</location>
    </subcellularLocation>
</comment>
<evidence type="ECO:0000256" key="2">
    <source>
        <dbReference type="ARBA" id="ARBA00022490"/>
    </source>
</evidence>
<evidence type="ECO:0000256" key="4">
    <source>
        <dbReference type="ARBA" id="ARBA00022679"/>
    </source>
</evidence>
<organism evidence="12 13">
    <name type="scientific">Candidatus Dojkabacteria bacterium</name>
    <dbReference type="NCBI Taxonomy" id="2099670"/>
    <lineage>
        <taxon>Bacteria</taxon>
        <taxon>Candidatus Dojkabacteria</taxon>
    </lineage>
</organism>
<evidence type="ECO:0000256" key="5">
    <source>
        <dbReference type="ARBA" id="ARBA00022741"/>
    </source>
</evidence>
<dbReference type="SUPFAM" id="SSF52210">
    <property type="entry name" value="Succinyl-CoA synthetase domains"/>
    <property type="match status" value="1"/>
</dbReference>
<dbReference type="GO" id="GO:0042709">
    <property type="term" value="C:succinate-CoA ligase complex"/>
    <property type="evidence" value="ECO:0007669"/>
    <property type="project" value="TreeGrafter"/>
</dbReference>
<dbReference type="InterPro" id="IPR056749">
    <property type="entry name" value="Citrate_synth_N"/>
</dbReference>
<evidence type="ECO:0000256" key="1">
    <source>
        <dbReference type="ARBA" id="ARBA00004496"/>
    </source>
</evidence>